<dbReference type="AlphaFoldDB" id="A0A3P6TJP5"/>
<evidence type="ECO:0000313" key="2">
    <source>
        <dbReference type="Proteomes" id="UP000271889"/>
    </source>
</evidence>
<name>A0A3P6TJP5_CYLGO</name>
<reference evidence="1 2" key="1">
    <citation type="submission" date="2018-11" db="EMBL/GenBank/DDBJ databases">
        <authorList>
            <consortium name="Pathogen Informatics"/>
        </authorList>
    </citation>
    <scope>NUCLEOTIDE SEQUENCE [LARGE SCALE GENOMIC DNA]</scope>
</reference>
<keyword evidence="2" id="KW-1185">Reference proteome</keyword>
<protein>
    <submittedName>
        <fullName evidence="1">Uncharacterized protein</fullName>
    </submittedName>
</protein>
<dbReference type="OrthoDB" id="5828965at2759"/>
<dbReference type="Proteomes" id="UP000271889">
    <property type="component" value="Unassembled WGS sequence"/>
</dbReference>
<sequence length="154" mass="16803">MVVSAEQSLMSPVPLRSQTPKSLTHIHHCVAVNILLSILIHSTDGAFSESILDQISAAVISKALQILRSDGLVSRSRALDPHLMVITRNQAMISYYFRHFFTHRFHPDTIEQTLAVCNSFDDNIEGSEEVQGDLAGALIAAASSFCNNVSLLLG</sequence>
<evidence type="ECO:0000313" key="1">
    <source>
        <dbReference type="EMBL" id="VDK66228.1"/>
    </source>
</evidence>
<gene>
    <name evidence="1" type="ORF">CGOC_LOCUS6153</name>
</gene>
<dbReference type="EMBL" id="UYRV01019582">
    <property type="protein sequence ID" value="VDK66228.1"/>
    <property type="molecule type" value="Genomic_DNA"/>
</dbReference>
<proteinExistence type="predicted"/>
<organism evidence="1 2">
    <name type="scientific">Cylicostephanus goldi</name>
    <name type="common">Nematode worm</name>
    <dbReference type="NCBI Taxonomy" id="71465"/>
    <lineage>
        <taxon>Eukaryota</taxon>
        <taxon>Metazoa</taxon>
        <taxon>Ecdysozoa</taxon>
        <taxon>Nematoda</taxon>
        <taxon>Chromadorea</taxon>
        <taxon>Rhabditida</taxon>
        <taxon>Rhabditina</taxon>
        <taxon>Rhabditomorpha</taxon>
        <taxon>Strongyloidea</taxon>
        <taxon>Strongylidae</taxon>
        <taxon>Cylicostephanus</taxon>
    </lineage>
</organism>
<accession>A0A3P6TJP5</accession>